<evidence type="ECO:0000259" key="3">
    <source>
        <dbReference type="PROSITE" id="PS50883"/>
    </source>
</evidence>
<dbReference type="PANTHER" id="PTHR44757:SF11">
    <property type="entry name" value="CYCLIC DI-GMP PHOSPHODIESTERASE PDER"/>
    <property type="match status" value="1"/>
</dbReference>
<dbReference type="SUPFAM" id="SSF55073">
    <property type="entry name" value="Nucleotide cyclase"/>
    <property type="match status" value="1"/>
</dbReference>
<dbReference type="InterPro" id="IPR000160">
    <property type="entry name" value="GGDEF_dom"/>
</dbReference>
<dbReference type="Proteomes" id="UP001171620">
    <property type="component" value="Unassembled WGS sequence"/>
</dbReference>
<evidence type="ECO:0000313" key="5">
    <source>
        <dbReference type="EMBL" id="MDN7797077.1"/>
    </source>
</evidence>
<dbReference type="RefSeq" id="WP_261505652.1">
    <property type="nucleotide sequence ID" value="NZ_JAUJRV010000015.1"/>
</dbReference>
<dbReference type="InterPro" id="IPR043128">
    <property type="entry name" value="Rev_trsase/Diguanyl_cyclase"/>
</dbReference>
<name>A0AAW7T4K0_BURVI</name>
<dbReference type="InterPro" id="IPR000700">
    <property type="entry name" value="PAS-assoc_C"/>
</dbReference>
<dbReference type="PROSITE" id="PS50883">
    <property type="entry name" value="EAL"/>
    <property type="match status" value="1"/>
</dbReference>
<evidence type="ECO:0000313" key="6">
    <source>
        <dbReference type="Proteomes" id="UP001171620"/>
    </source>
</evidence>
<feature type="domain" description="PAC" evidence="2">
    <location>
        <begin position="183"/>
        <end position="235"/>
    </location>
</feature>
<dbReference type="NCBIfam" id="NF007474">
    <property type="entry name" value="PRK10060.1"/>
    <property type="match status" value="1"/>
</dbReference>
<dbReference type="PROSITE" id="PS50112">
    <property type="entry name" value="PAS"/>
    <property type="match status" value="1"/>
</dbReference>
<dbReference type="EC" id="3.1.4.52" evidence="5"/>
<dbReference type="InterPro" id="IPR035965">
    <property type="entry name" value="PAS-like_dom_sf"/>
</dbReference>
<evidence type="ECO:0000259" key="2">
    <source>
        <dbReference type="PROSITE" id="PS50113"/>
    </source>
</evidence>
<dbReference type="InterPro" id="IPR029787">
    <property type="entry name" value="Nucleotide_cyclase"/>
</dbReference>
<accession>A0AAW7T4K0</accession>
<dbReference type="CDD" id="cd01949">
    <property type="entry name" value="GGDEF"/>
    <property type="match status" value="1"/>
</dbReference>
<organism evidence="5 6">
    <name type="scientific">Burkholderia vietnamiensis</name>
    <dbReference type="NCBI Taxonomy" id="60552"/>
    <lineage>
        <taxon>Bacteria</taxon>
        <taxon>Pseudomonadati</taxon>
        <taxon>Pseudomonadota</taxon>
        <taxon>Betaproteobacteria</taxon>
        <taxon>Burkholderiales</taxon>
        <taxon>Burkholderiaceae</taxon>
        <taxon>Burkholderia</taxon>
        <taxon>Burkholderia cepacia complex</taxon>
    </lineage>
</organism>
<dbReference type="SUPFAM" id="SSF141868">
    <property type="entry name" value="EAL domain-like"/>
    <property type="match status" value="1"/>
</dbReference>
<dbReference type="PROSITE" id="PS50113">
    <property type="entry name" value="PAC"/>
    <property type="match status" value="1"/>
</dbReference>
<dbReference type="Pfam" id="PF13426">
    <property type="entry name" value="PAS_9"/>
    <property type="match status" value="1"/>
</dbReference>
<dbReference type="PANTHER" id="PTHR44757">
    <property type="entry name" value="DIGUANYLATE CYCLASE DGCP"/>
    <property type="match status" value="1"/>
</dbReference>
<dbReference type="InterPro" id="IPR000014">
    <property type="entry name" value="PAS"/>
</dbReference>
<dbReference type="EMBL" id="JAUJRV010000015">
    <property type="protein sequence ID" value="MDN7797077.1"/>
    <property type="molecule type" value="Genomic_DNA"/>
</dbReference>
<feature type="domain" description="EAL" evidence="3">
    <location>
        <begin position="407"/>
        <end position="660"/>
    </location>
</feature>
<dbReference type="SMART" id="SM00091">
    <property type="entry name" value="PAS"/>
    <property type="match status" value="1"/>
</dbReference>
<dbReference type="SMART" id="SM00052">
    <property type="entry name" value="EAL"/>
    <property type="match status" value="1"/>
</dbReference>
<feature type="domain" description="GGDEF" evidence="4">
    <location>
        <begin position="266"/>
        <end position="398"/>
    </location>
</feature>
<keyword evidence="5" id="KW-0378">Hydrolase</keyword>
<dbReference type="AlphaFoldDB" id="A0AAW7T4K0"/>
<dbReference type="CDD" id="cd01948">
    <property type="entry name" value="EAL"/>
    <property type="match status" value="1"/>
</dbReference>
<dbReference type="SUPFAM" id="SSF55785">
    <property type="entry name" value="PYP-like sensor domain (PAS domain)"/>
    <property type="match status" value="1"/>
</dbReference>
<dbReference type="InterPro" id="IPR001633">
    <property type="entry name" value="EAL_dom"/>
</dbReference>
<dbReference type="Pfam" id="PF00563">
    <property type="entry name" value="EAL"/>
    <property type="match status" value="1"/>
</dbReference>
<dbReference type="PROSITE" id="PS50887">
    <property type="entry name" value="GGDEF"/>
    <property type="match status" value="1"/>
</dbReference>
<reference evidence="5" key="1">
    <citation type="submission" date="2023-07" db="EMBL/GenBank/DDBJ databases">
        <title>A collection of bacterial strains from the Burkholderia cepacia Research Laboratory and Repository.</title>
        <authorList>
            <person name="Lipuma J."/>
            <person name="Spilker T."/>
            <person name="Caverly L."/>
        </authorList>
    </citation>
    <scope>NUCLEOTIDE SEQUENCE</scope>
    <source>
        <strain evidence="5">AU44268</strain>
    </source>
</reference>
<sequence>MSADRGSNLLFARLGTRNPYWRLTGDSNALQLASSIGEAADVVVSLAREQAGQIRELTGVTAHMALDVCVLGEPLCLHLVGRKLTGTLWAGNAAAADDSAAVARELVHCLSFAEQVVSEVNSVVLIIDRCGHVRRFNRLAEEVTGLREADIIGRDIGEIFVRPGGKPVSGKRIQRLLAQEEPDDIELAIKTEDGERLFLFRNKLIRWSEGGEGRFLICCGADVTEERLAQRQLLELANTDPLTSLPNRNSIHEKIAVSIARSAHAQSVGILFLDLDNFKKINDHYGHVFGDRLLKDVSVAIATCLNKGDTLGRVSGDEFVVLVVGATAESLEAIARRILDRMRVPFSVGLVEVNTSCSIGIALSPLHGGDVETLIRSADTAMYVAKDEGKHTFRMFSPEMDRMVAEYVWLDSNLRHAIGAGELTLHYQPKLVLATGAVRSVEALVRWNSPQRGLVMPGEFIRYAEESGLIGALGRWVMQTAAAQAAHWKMQGLDLRIAINVSARQLVDSTAVHDFREALENAGLESSLLDIELTESCLIQNEATAIELIAQFKELGAEVHLDDFGTGYSSLAQLGRIPLDMIKLDPTFVRSINAEPRAQALMRSMIAVAQELSLKVVVEGVETEAEELFMKALGVDYVQGYRYGRPMPVIEFERWLANRPNIRLIA</sequence>
<dbReference type="FunFam" id="3.20.20.450:FF:000001">
    <property type="entry name" value="Cyclic di-GMP phosphodiesterase yahA"/>
    <property type="match status" value="1"/>
</dbReference>
<protein>
    <submittedName>
        <fullName evidence="5">Cyclic di-GMP phosphodiesterase</fullName>
        <ecNumber evidence="5">3.1.4.52</ecNumber>
    </submittedName>
</protein>
<dbReference type="NCBIfam" id="TIGR00229">
    <property type="entry name" value="sensory_box"/>
    <property type="match status" value="1"/>
</dbReference>
<evidence type="ECO:0000259" key="1">
    <source>
        <dbReference type="PROSITE" id="PS50112"/>
    </source>
</evidence>
<dbReference type="NCBIfam" id="TIGR00254">
    <property type="entry name" value="GGDEF"/>
    <property type="match status" value="1"/>
</dbReference>
<feature type="domain" description="PAS" evidence="1">
    <location>
        <begin position="114"/>
        <end position="180"/>
    </location>
</feature>
<dbReference type="Gene3D" id="3.20.20.450">
    <property type="entry name" value="EAL domain"/>
    <property type="match status" value="1"/>
</dbReference>
<dbReference type="Gene3D" id="3.30.70.270">
    <property type="match status" value="1"/>
</dbReference>
<dbReference type="InterPro" id="IPR052155">
    <property type="entry name" value="Biofilm_reg_signaling"/>
</dbReference>
<dbReference type="Pfam" id="PF00990">
    <property type="entry name" value="GGDEF"/>
    <property type="match status" value="1"/>
</dbReference>
<gene>
    <name evidence="5" type="primary">pdeR</name>
    <name evidence="5" type="ORF">QZM33_19245</name>
</gene>
<dbReference type="CDD" id="cd00130">
    <property type="entry name" value="PAS"/>
    <property type="match status" value="1"/>
</dbReference>
<dbReference type="SMART" id="SM00267">
    <property type="entry name" value="GGDEF"/>
    <property type="match status" value="1"/>
</dbReference>
<dbReference type="GO" id="GO:0071111">
    <property type="term" value="F:cyclic-guanylate-specific phosphodiesterase activity"/>
    <property type="evidence" value="ECO:0007669"/>
    <property type="project" value="UniProtKB-EC"/>
</dbReference>
<proteinExistence type="predicted"/>
<dbReference type="InterPro" id="IPR035919">
    <property type="entry name" value="EAL_sf"/>
</dbReference>
<dbReference type="Gene3D" id="3.30.450.20">
    <property type="entry name" value="PAS domain"/>
    <property type="match status" value="1"/>
</dbReference>
<evidence type="ECO:0000259" key="4">
    <source>
        <dbReference type="PROSITE" id="PS50887"/>
    </source>
</evidence>
<comment type="caution">
    <text evidence="5">The sequence shown here is derived from an EMBL/GenBank/DDBJ whole genome shotgun (WGS) entry which is preliminary data.</text>
</comment>